<geneLocation type="mitochondrion" evidence="1"/>
<accession>A0A5J6YC27</accession>
<keyword evidence="1" id="KW-0496">Mitochondrion</keyword>
<reference evidence="1" key="1">
    <citation type="submission" date="2018-11" db="EMBL/GenBank/DDBJ databases">
        <title>Complete mitochondrial genome sequencing and phylogenetic Analysis of Cynodon dactylon Cynodon transvaalensis.</title>
        <authorList>
            <person name="Huang S."/>
            <person name="Shi Y."/>
            <person name="Jiang S."/>
            <person name="Zhou X."/>
            <person name="Liang J."/>
        </authorList>
    </citation>
    <scope>NUCLEOTIDE SEQUENCE</scope>
</reference>
<proteinExistence type="predicted"/>
<evidence type="ECO:0000313" key="1">
    <source>
        <dbReference type="EMBL" id="QFO90927.1"/>
    </source>
</evidence>
<name>A0A5J6YC27_9POAL</name>
<sequence>MPQAYSFPYHHILHRSLPINRHYLTSEEVNTRSSSTVQTDCFYPFPTLLALTDQFLQSYFNLIEPNSVFTAFGLMTPNSGTTEDDLFSALLFSSYDEVNTRIGRKPVSICFFFLCKSFGFFVLTRERKLLLEG</sequence>
<gene>
    <name evidence="1" type="primary">ORF133</name>
</gene>
<organism evidence="1">
    <name type="scientific">Cynodon dactylon x Cynodon transvaalensis</name>
    <dbReference type="NCBI Taxonomy" id="1920021"/>
    <lineage>
        <taxon>Eukaryota</taxon>
        <taxon>Viridiplantae</taxon>
        <taxon>Streptophyta</taxon>
        <taxon>Embryophyta</taxon>
        <taxon>Tracheophyta</taxon>
        <taxon>Spermatophyta</taxon>
        <taxon>Magnoliopsida</taxon>
        <taxon>Liliopsida</taxon>
        <taxon>Poales</taxon>
        <taxon>Poaceae</taxon>
        <taxon>PACMAD clade</taxon>
        <taxon>Chloridoideae</taxon>
        <taxon>Cynodonteae</taxon>
        <taxon>Eleusininae</taxon>
        <taxon>Cynodon</taxon>
    </lineage>
</organism>
<protein>
    <submittedName>
        <fullName evidence="1">Uncharacterized protein</fullName>
    </submittedName>
</protein>
<dbReference type="EMBL" id="MK175054">
    <property type="protein sequence ID" value="QFO90927.1"/>
    <property type="molecule type" value="Genomic_DNA"/>
</dbReference>
<dbReference type="AlphaFoldDB" id="A0A5J6YC27"/>